<dbReference type="PaxDb" id="2711-XP_006492044.1"/>
<dbReference type="InterPro" id="IPR001077">
    <property type="entry name" value="COMT_C"/>
</dbReference>
<name>A0A067DZV5_CITSI</name>
<dbReference type="FunFam" id="3.40.50.150:FF:000057">
    <property type="entry name" value="O-methyltransferase ZRP4"/>
    <property type="match status" value="1"/>
</dbReference>
<dbReference type="InterPro" id="IPR029063">
    <property type="entry name" value="SAM-dependent_MTases_sf"/>
</dbReference>
<dbReference type="GO" id="GO:0008757">
    <property type="term" value="F:S-adenosylmethionine-dependent methyltransferase activity"/>
    <property type="evidence" value="ECO:0000318"/>
    <property type="project" value="GO_Central"/>
</dbReference>
<dbReference type="GO" id="GO:0046983">
    <property type="term" value="F:protein dimerization activity"/>
    <property type="evidence" value="ECO:0007669"/>
    <property type="project" value="InterPro"/>
</dbReference>
<evidence type="ECO:0000313" key="7">
    <source>
        <dbReference type="EMBL" id="KDO47135.1"/>
    </source>
</evidence>
<feature type="active site" description="Proton acceptor" evidence="4">
    <location>
        <position position="264"/>
    </location>
</feature>
<organism evidence="7 8">
    <name type="scientific">Citrus sinensis</name>
    <name type="common">Sweet orange</name>
    <name type="synonym">Citrus aurantium var. sinensis</name>
    <dbReference type="NCBI Taxonomy" id="2711"/>
    <lineage>
        <taxon>Eukaryota</taxon>
        <taxon>Viridiplantae</taxon>
        <taxon>Streptophyta</taxon>
        <taxon>Embryophyta</taxon>
        <taxon>Tracheophyta</taxon>
        <taxon>Spermatophyta</taxon>
        <taxon>Magnoliopsida</taxon>
        <taxon>eudicotyledons</taxon>
        <taxon>Gunneridae</taxon>
        <taxon>Pentapetalae</taxon>
        <taxon>rosids</taxon>
        <taxon>malvids</taxon>
        <taxon>Sapindales</taxon>
        <taxon>Rutaceae</taxon>
        <taxon>Aurantioideae</taxon>
        <taxon>Citrus</taxon>
    </lineage>
</organism>
<dbReference type="GO" id="GO:0008171">
    <property type="term" value="F:O-methyltransferase activity"/>
    <property type="evidence" value="ECO:0000318"/>
    <property type="project" value="GO_Central"/>
</dbReference>
<dbReference type="Pfam" id="PF08100">
    <property type="entry name" value="Dimerisation"/>
    <property type="match status" value="1"/>
</dbReference>
<protein>
    <recommendedName>
        <fullName evidence="9">O-methyltransferase domain-containing protein</fullName>
    </recommendedName>
</protein>
<evidence type="ECO:0000256" key="2">
    <source>
        <dbReference type="ARBA" id="ARBA00022679"/>
    </source>
</evidence>
<dbReference type="Gene3D" id="3.40.50.150">
    <property type="entry name" value="Vaccinia Virus protein VP39"/>
    <property type="match status" value="1"/>
</dbReference>
<dbReference type="SUPFAM" id="SSF53335">
    <property type="entry name" value="S-adenosyl-L-methionine-dependent methyltransferases"/>
    <property type="match status" value="1"/>
</dbReference>
<dbReference type="SMR" id="A0A067DZV5"/>
<feature type="domain" description="O-methyltransferase dimerisation" evidence="6">
    <location>
        <begin position="24"/>
        <end position="111"/>
    </location>
</feature>
<dbReference type="GO" id="GO:0032259">
    <property type="term" value="P:methylation"/>
    <property type="evidence" value="ECO:0000318"/>
    <property type="project" value="GO_Central"/>
</dbReference>
<dbReference type="Gene3D" id="1.10.10.10">
    <property type="entry name" value="Winged helix-like DNA-binding domain superfamily/Winged helix DNA-binding domain"/>
    <property type="match status" value="1"/>
</dbReference>
<dbReference type="EMBL" id="KK785189">
    <property type="protein sequence ID" value="KDO47135.1"/>
    <property type="molecule type" value="Genomic_DNA"/>
</dbReference>
<evidence type="ECO:0000313" key="8">
    <source>
        <dbReference type="Proteomes" id="UP000027120"/>
    </source>
</evidence>
<proteinExistence type="predicted"/>
<evidence type="ECO:0000256" key="3">
    <source>
        <dbReference type="ARBA" id="ARBA00022691"/>
    </source>
</evidence>
<evidence type="ECO:0000259" key="5">
    <source>
        <dbReference type="Pfam" id="PF00891"/>
    </source>
</evidence>
<reference evidence="7 8" key="1">
    <citation type="submission" date="2014-04" db="EMBL/GenBank/DDBJ databases">
        <authorList>
            <consortium name="International Citrus Genome Consortium"/>
            <person name="Gmitter F."/>
            <person name="Chen C."/>
            <person name="Farmerie W."/>
            <person name="Harkins T."/>
            <person name="Desany B."/>
            <person name="Mohiuddin M."/>
            <person name="Kodira C."/>
            <person name="Borodovsky M."/>
            <person name="Lomsadze A."/>
            <person name="Burns P."/>
            <person name="Jenkins J."/>
            <person name="Prochnik S."/>
            <person name="Shu S."/>
            <person name="Chapman J."/>
            <person name="Pitluck S."/>
            <person name="Schmutz J."/>
            <person name="Rokhsar D."/>
        </authorList>
    </citation>
    <scope>NUCLEOTIDE SEQUENCE</scope>
</reference>
<dbReference type="InterPro" id="IPR012967">
    <property type="entry name" value="COMT_dimerisation"/>
</dbReference>
<accession>A0A067DZV5</accession>
<dbReference type="CDD" id="cd02440">
    <property type="entry name" value="AdoMet_MTases"/>
    <property type="match status" value="1"/>
</dbReference>
<dbReference type="eggNOG" id="KOG3178">
    <property type="taxonomic scope" value="Eukaryota"/>
</dbReference>
<dbReference type="InterPro" id="IPR036388">
    <property type="entry name" value="WH-like_DNA-bd_sf"/>
</dbReference>
<keyword evidence="1" id="KW-0489">Methyltransferase</keyword>
<evidence type="ECO:0000259" key="6">
    <source>
        <dbReference type="Pfam" id="PF08100"/>
    </source>
</evidence>
<keyword evidence="8" id="KW-1185">Reference proteome</keyword>
<evidence type="ECO:0008006" key="9">
    <source>
        <dbReference type="Google" id="ProtNLM"/>
    </source>
</evidence>
<gene>
    <name evidence="7" type="ORF">CISIN_1g018116mg</name>
</gene>
<dbReference type="InterPro" id="IPR016461">
    <property type="entry name" value="COMT-like"/>
</dbReference>
<evidence type="ECO:0000256" key="4">
    <source>
        <dbReference type="PIRSR" id="PIRSR005739-1"/>
    </source>
</evidence>
<feature type="domain" description="O-methyltransferase C-terminal" evidence="5">
    <location>
        <begin position="143"/>
        <end position="341"/>
    </location>
</feature>
<dbReference type="AlphaFoldDB" id="A0A067DZV5"/>
<dbReference type="Proteomes" id="UP000027120">
    <property type="component" value="Unassembled WGS sequence"/>
</dbReference>
<dbReference type="FunFam" id="1.10.10.10:FF:000213">
    <property type="entry name" value="Coniferyl alcohol 9-O-methyltransferase"/>
    <property type="match status" value="1"/>
</dbReference>
<keyword evidence="2" id="KW-0808">Transferase</keyword>
<keyword evidence="3" id="KW-0949">S-adenosyl-L-methionine</keyword>
<dbReference type="PROSITE" id="PS51683">
    <property type="entry name" value="SAM_OMT_II"/>
    <property type="match status" value="1"/>
</dbReference>
<dbReference type="SUPFAM" id="SSF46785">
    <property type="entry name" value="Winged helix' DNA-binding domain"/>
    <property type="match status" value="1"/>
</dbReference>
<dbReference type="PIRSF" id="PIRSF005739">
    <property type="entry name" value="O-mtase"/>
    <property type="match status" value="1"/>
</dbReference>
<dbReference type="STRING" id="2711.A0A067DZV5"/>
<dbReference type="PANTHER" id="PTHR11746">
    <property type="entry name" value="O-METHYLTRANSFERASE"/>
    <property type="match status" value="1"/>
</dbReference>
<sequence length="360" mass="40119">MDTIENEGGISVRELFEGHGQVIRLVFNHLSAMSLKGAVELGIADIIHSHGRPITLSELVSALKIQPTKTSNLFRFMRLLVHMGLFSKTKVGGEKEEEAYGLTAISALLIKDKSYCLSPLVSGILDPENIFPLHFISKWFKGNDISVWETVHGKNYWDYMNQNPGLSQRFNQAMISDSEMAIFIVKDCCRKIFEGLGSIVDVGGGNGGFSKIISEAFPGIKCTVLDLPHAVANMPQTENLKYIAGDMFQYIPPADAYFFKLVFHAFGDEDCLKILKKCREAIAGNGERGKVLIMDIVINEKEDKHQVTEAKLLGDTLMSVSVDGKERTDEEWKTLFLDAGFTHYKITNVFGLKSLIEVYP</sequence>
<evidence type="ECO:0000256" key="1">
    <source>
        <dbReference type="ARBA" id="ARBA00022603"/>
    </source>
</evidence>
<dbReference type="InterPro" id="IPR036390">
    <property type="entry name" value="WH_DNA-bd_sf"/>
</dbReference>
<dbReference type="GO" id="GO:0009717">
    <property type="term" value="P:isoflavonoid biosynthetic process"/>
    <property type="evidence" value="ECO:0007669"/>
    <property type="project" value="UniProtKB-ARBA"/>
</dbReference>
<dbReference type="Pfam" id="PF00891">
    <property type="entry name" value="Methyltransf_2"/>
    <property type="match status" value="1"/>
</dbReference>